<accession>A0A0B8NYU4</accession>
<dbReference type="Gene3D" id="1.10.3730.20">
    <property type="match status" value="1"/>
</dbReference>
<keyword evidence="6 9" id="KW-0812">Transmembrane</keyword>
<gene>
    <name evidence="11" type="ORF">JCM19231_5036</name>
</gene>
<dbReference type="PANTHER" id="PTHR30561">
    <property type="entry name" value="SMR FAMILY PROTON-DEPENDENT DRUG EFFLUX TRANSPORTER SUGE"/>
    <property type="match status" value="1"/>
</dbReference>
<evidence type="ECO:0000313" key="11">
    <source>
        <dbReference type="EMBL" id="GAM55889.1"/>
    </source>
</evidence>
<dbReference type="GO" id="GO:0005886">
    <property type="term" value="C:plasma membrane"/>
    <property type="evidence" value="ECO:0007669"/>
    <property type="project" value="UniProtKB-SubCell"/>
</dbReference>
<feature type="region of interest" description="Disordered" evidence="10">
    <location>
        <begin position="108"/>
        <end position="127"/>
    </location>
</feature>
<comment type="caution">
    <text evidence="11">The sequence shown here is derived from an EMBL/GenBank/DDBJ whole genome shotgun (WGS) entry which is preliminary data.</text>
</comment>
<keyword evidence="5" id="KW-0997">Cell inner membrane</keyword>
<evidence type="ECO:0000256" key="5">
    <source>
        <dbReference type="ARBA" id="ARBA00022519"/>
    </source>
</evidence>
<comment type="subunit">
    <text evidence="2">Forms a complex with MdtI.</text>
</comment>
<dbReference type="AlphaFoldDB" id="A0A0B8NYU4"/>
<comment type="subcellular location">
    <subcellularLocation>
        <location evidence="1">Cell inner membrane</location>
        <topology evidence="1">Multi-pass membrane protein</topology>
    </subcellularLocation>
    <subcellularLocation>
        <location evidence="9">Cell membrane</location>
        <topology evidence="9">Multi-pass membrane protein</topology>
    </subcellularLocation>
</comment>
<keyword evidence="12" id="KW-1185">Reference proteome</keyword>
<name>A0A0B8NYU4_9VIBR</name>
<evidence type="ECO:0000256" key="10">
    <source>
        <dbReference type="SAM" id="MobiDB-lite"/>
    </source>
</evidence>
<dbReference type="GO" id="GO:0015297">
    <property type="term" value="F:antiporter activity"/>
    <property type="evidence" value="ECO:0007669"/>
    <property type="project" value="TreeGrafter"/>
</dbReference>
<dbReference type="InterPro" id="IPR037185">
    <property type="entry name" value="EmrE-like"/>
</dbReference>
<evidence type="ECO:0000256" key="6">
    <source>
        <dbReference type="ARBA" id="ARBA00022692"/>
    </source>
</evidence>
<evidence type="ECO:0000313" key="12">
    <source>
        <dbReference type="Proteomes" id="UP000031671"/>
    </source>
</evidence>
<evidence type="ECO:0000256" key="2">
    <source>
        <dbReference type="ARBA" id="ARBA00011358"/>
    </source>
</evidence>
<evidence type="ECO:0000256" key="7">
    <source>
        <dbReference type="ARBA" id="ARBA00022989"/>
    </source>
</evidence>
<evidence type="ECO:0000256" key="9">
    <source>
        <dbReference type="RuleBase" id="RU003942"/>
    </source>
</evidence>
<evidence type="ECO:0000256" key="3">
    <source>
        <dbReference type="ARBA" id="ARBA00021112"/>
    </source>
</evidence>
<dbReference type="SUPFAM" id="SSF103481">
    <property type="entry name" value="Multidrug resistance efflux transporter EmrE"/>
    <property type="match status" value="1"/>
</dbReference>
<dbReference type="RefSeq" id="WP_261836663.1">
    <property type="nucleotide sequence ID" value="NZ_AP024882.1"/>
</dbReference>
<dbReference type="GO" id="GO:1903711">
    <property type="term" value="P:spermidine transmembrane transport"/>
    <property type="evidence" value="ECO:0007669"/>
    <property type="project" value="TreeGrafter"/>
</dbReference>
<evidence type="ECO:0000256" key="1">
    <source>
        <dbReference type="ARBA" id="ARBA00004429"/>
    </source>
</evidence>
<evidence type="ECO:0000256" key="8">
    <source>
        <dbReference type="ARBA" id="ARBA00023136"/>
    </source>
</evidence>
<dbReference type="InterPro" id="IPR000390">
    <property type="entry name" value="Small_drug/metabolite_transptr"/>
</dbReference>
<protein>
    <recommendedName>
        <fullName evidence="3">Spermidine export protein MdtJ</fullName>
    </recommendedName>
</protein>
<sequence>MIIARFFLLLAILSEVAGTSSMNIAGQNGSWISYLLMYVLISISYYFLALAAKKISIGVAYACWEGLGIALITLVSIFYFGSELSAQELIGLALVVGGVVMVTLGEEHHQPEPGRTRNDAARQSISG</sequence>
<reference evidence="11 12" key="1">
    <citation type="submission" date="2015-01" db="EMBL/GenBank/DDBJ databases">
        <title>Vibrio sp. C1 JCM 19231 whole genome shotgun sequence.</title>
        <authorList>
            <person name="Sawabe T."/>
            <person name="Meirelles P."/>
            <person name="Feng G."/>
            <person name="Sayaka M."/>
            <person name="Hattori M."/>
            <person name="Ohkuma M."/>
        </authorList>
    </citation>
    <scope>NUCLEOTIDE SEQUENCE [LARGE SCALE GENOMIC DNA]</scope>
    <source>
        <strain evidence="12">JCM 19231</strain>
    </source>
</reference>
<keyword evidence="8" id="KW-0472">Membrane</keyword>
<comment type="similarity">
    <text evidence="9">Belongs to the drug/metabolite transporter (DMT) superfamily. Small multidrug resistance (SMR) (TC 2.A.7.1) family.</text>
</comment>
<keyword evidence="4" id="KW-1003">Cell membrane</keyword>
<feature type="compositionally biased region" description="Basic and acidic residues" evidence="10">
    <location>
        <begin position="108"/>
        <end position="120"/>
    </location>
</feature>
<dbReference type="GO" id="GO:0015199">
    <property type="term" value="F:amino-acid betaine transmembrane transporter activity"/>
    <property type="evidence" value="ECO:0007669"/>
    <property type="project" value="TreeGrafter"/>
</dbReference>
<dbReference type="GO" id="GO:0031460">
    <property type="term" value="P:glycine betaine transport"/>
    <property type="evidence" value="ECO:0007669"/>
    <property type="project" value="TreeGrafter"/>
</dbReference>
<organism evidence="11 12">
    <name type="scientific">Vibrio ishigakensis</name>
    <dbReference type="NCBI Taxonomy" id="1481914"/>
    <lineage>
        <taxon>Bacteria</taxon>
        <taxon>Pseudomonadati</taxon>
        <taxon>Pseudomonadota</taxon>
        <taxon>Gammaproteobacteria</taxon>
        <taxon>Vibrionales</taxon>
        <taxon>Vibrionaceae</taxon>
        <taxon>Vibrio</taxon>
    </lineage>
</organism>
<evidence type="ECO:0000256" key="4">
    <source>
        <dbReference type="ARBA" id="ARBA00022475"/>
    </source>
</evidence>
<dbReference type="GO" id="GO:0015220">
    <property type="term" value="F:choline transmembrane transporter activity"/>
    <property type="evidence" value="ECO:0007669"/>
    <property type="project" value="TreeGrafter"/>
</dbReference>
<reference evidence="11 12" key="2">
    <citation type="submission" date="2015-01" db="EMBL/GenBank/DDBJ databases">
        <authorList>
            <consortium name="NBRP consortium"/>
            <person name="Sawabe T."/>
            <person name="Meirelles P."/>
            <person name="Feng G."/>
            <person name="Sayaka M."/>
            <person name="Hattori M."/>
            <person name="Ohkuma M."/>
        </authorList>
    </citation>
    <scope>NUCLEOTIDE SEQUENCE [LARGE SCALE GENOMIC DNA]</scope>
    <source>
        <strain evidence="12">JCM 19231</strain>
    </source>
</reference>
<dbReference type="Pfam" id="PF00893">
    <property type="entry name" value="Multi_Drug_Res"/>
    <property type="match status" value="1"/>
</dbReference>
<dbReference type="EMBL" id="BBRZ01000020">
    <property type="protein sequence ID" value="GAM55889.1"/>
    <property type="molecule type" value="Genomic_DNA"/>
</dbReference>
<dbReference type="Proteomes" id="UP000031671">
    <property type="component" value="Unassembled WGS sequence"/>
</dbReference>
<proteinExistence type="inferred from homology"/>
<keyword evidence="7" id="KW-1133">Transmembrane helix</keyword>
<dbReference type="InterPro" id="IPR045324">
    <property type="entry name" value="Small_multidrug_res"/>
</dbReference>
<dbReference type="PANTHER" id="PTHR30561:SF2">
    <property type="entry name" value="SPERMIDINE EXPORT PROTEIN MDTJ"/>
    <property type="match status" value="1"/>
</dbReference>